<dbReference type="PROSITE" id="PS51707">
    <property type="entry name" value="CYTH"/>
    <property type="match status" value="1"/>
</dbReference>
<dbReference type="PIRSF" id="PIRSF012526">
    <property type="entry name" value="CYTH_UCP012526"/>
    <property type="match status" value="1"/>
</dbReference>
<dbReference type="InterPro" id="IPR009195">
    <property type="entry name" value="Uncharacterised_YjbK"/>
</dbReference>
<sequence>MSQEIEIEYKVLLTKVEFDRLAKNLPFPDQGVEQTNYYFDTKVMALKNVRCALRIRKKGNTYTLTLKEPHSDGILETHDTLTEKEFVSWINGTPIPKPNITKQLQQLQIDEANLVYLGALTTLRKTFMREEIEYVLDQSMYNGKTDYELEIEAPTHEKGLPAFQKILQAYKIKERKSVTKIERFFYSLT</sequence>
<dbReference type="EMBL" id="QJJQ01000006">
    <property type="protein sequence ID" value="PXW87068.1"/>
    <property type="molecule type" value="Genomic_DNA"/>
</dbReference>
<dbReference type="Pfam" id="PF01928">
    <property type="entry name" value="CYTH"/>
    <property type="match status" value="1"/>
</dbReference>
<dbReference type="SUPFAM" id="SSF55154">
    <property type="entry name" value="CYTH-like phosphatases"/>
    <property type="match status" value="1"/>
</dbReference>
<dbReference type="CDD" id="cd07762">
    <property type="entry name" value="CYTH-like_Pase_1"/>
    <property type="match status" value="1"/>
</dbReference>
<dbReference type="SMART" id="SM01118">
    <property type="entry name" value="CYTH"/>
    <property type="match status" value="1"/>
</dbReference>
<dbReference type="AlphaFoldDB" id="A0A2V3W1T4"/>
<protein>
    <submittedName>
        <fullName evidence="2">Uncharacterized protein YjbK</fullName>
    </submittedName>
</protein>
<dbReference type="Gene3D" id="2.40.320.10">
    <property type="entry name" value="Hypothetical Protein Pfu-838710-001"/>
    <property type="match status" value="1"/>
</dbReference>
<accession>A0A2V3W1T4</accession>
<keyword evidence="3" id="KW-1185">Reference proteome</keyword>
<gene>
    <name evidence="2" type="ORF">DFR56_106137</name>
</gene>
<dbReference type="InterPro" id="IPR033469">
    <property type="entry name" value="CYTH-like_dom_sf"/>
</dbReference>
<feature type="domain" description="CYTH" evidence="1">
    <location>
        <begin position="4"/>
        <end position="189"/>
    </location>
</feature>
<comment type="caution">
    <text evidence="2">The sequence shown here is derived from an EMBL/GenBank/DDBJ whole genome shotgun (WGS) entry which is preliminary data.</text>
</comment>
<dbReference type="RefSeq" id="WP_110395299.1">
    <property type="nucleotide sequence ID" value="NZ_JBHUHB010000001.1"/>
</dbReference>
<dbReference type="Proteomes" id="UP000247978">
    <property type="component" value="Unassembled WGS sequence"/>
</dbReference>
<evidence type="ECO:0000313" key="3">
    <source>
        <dbReference type="Proteomes" id="UP000247978"/>
    </source>
</evidence>
<dbReference type="OrthoDB" id="384378at2"/>
<organism evidence="2 3">
    <name type="scientific">Pseudogracilibacillus auburnensis</name>
    <dbReference type="NCBI Taxonomy" id="1494959"/>
    <lineage>
        <taxon>Bacteria</taxon>
        <taxon>Bacillati</taxon>
        <taxon>Bacillota</taxon>
        <taxon>Bacilli</taxon>
        <taxon>Bacillales</taxon>
        <taxon>Bacillaceae</taxon>
        <taxon>Pseudogracilibacillus</taxon>
    </lineage>
</organism>
<proteinExistence type="predicted"/>
<reference evidence="2 3" key="1">
    <citation type="submission" date="2018-05" db="EMBL/GenBank/DDBJ databases">
        <title>Genomic Encyclopedia of Type Strains, Phase IV (KMG-IV): sequencing the most valuable type-strain genomes for metagenomic binning, comparative biology and taxonomic classification.</title>
        <authorList>
            <person name="Goeker M."/>
        </authorList>
    </citation>
    <scope>NUCLEOTIDE SEQUENCE [LARGE SCALE GENOMIC DNA]</scope>
    <source>
        <strain evidence="2 3">DSM 28556</strain>
    </source>
</reference>
<evidence type="ECO:0000259" key="1">
    <source>
        <dbReference type="PROSITE" id="PS51707"/>
    </source>
</evidence>
<dbReference type="InterPro" id="IPR023577">
    <property type="entry name" value="CYTH_domain"/>
</dbReference>
<evidence type="ECO:0000313" key="2">
    <source>
        <dbReference type="EMBL" id="PXW87068.1"/>
    </source>
</evidence>
<name>A0A2V3W1T4_9BACI</name>